<gene>
    <name evidence="3" type="ORF">G3M70_12740</name>
</gene>
<dbReference type="NCBIfam" id="NF037995">
    <property type="entry name" value="TRAP_S1"/>
    <property type="match status" value="1"/>
</dbReference>
<keyword evidence="1 2" id="KW-0732">Signal</keyword>
<feature type="chain" id="PRO_5032733238" evidence="2">
    <location>
        <begin position="21"/>
        <end position="330"/>
    </location>
</feature>
<accession>A0A7T0BZI5</accession>
<sequence length="330" mass="37023">MATLLMALVMSAMPVSDAWAGKKTVIKFATLAPEGSSWMKQMRRLEKEVKKATNGQVRFKFYPGGVSGDEKDVIRKMRIGQVHAAGFTGVGLGEILPEVRVLDLPFLLNDNKEMNHVYDRMTDHFTAAFEKKGYVLLGWVPVGWIHFFSKQDVGTLEALRKTKAWMWDGDPLVQAAYKELGISPHPLSVTDVMMALQTGMVETVYASPVGTLALQWFTKVNYMSQIRMGHASGAVLISKRQFKKIPDKYKGAVKDISKRYLADLVKTINSENEKAIEVMQKNGMKLTAAPGQEELDRLHAIGEKIQKRLTGKLFDQKLLDKVQGHLNEIR</sequence>
<dbReference type="Pfam" id="PF03480">
    <property type="entry name" value="DctP"/>
    <property type="match status" value="1"/>
</dbReference>
<evidence type="ECO:0000256" key="1">
    <source>
        <dbReference type="ARBA" id="ARBA00022729"/>
    </source>
</evidence>
<feature type="signal peptide" evidence="2">
    <location>
        <begin position="1"/>
        <end position="20"/>
    </location>
</feature>
<dbReference type="CDD" id="cd13670">
    <property type="entry name" value="PBP2_TRAP_Tp0957_like"/>
    <property type="match status" value="1"/>
</dbReference>
<dbReference type="PANTHER" id="PTHR33376:SF5">
    <property type="entry name" value="EXTRACYTOPLASMIC SOLUTE RECEPTOR PROTEIN"/>
    <property type="match status" value="1"/>
</dbReference>
<name>A0A7T0BZI5_9BACT</name>
<dbReference type="InterPro" id="IPR018389">
    <property type="entry name" value="DctP_fam"/>
</dbReference>
<evidence type="ECO:0000313" key="3">
    <source>
        <dbReference type="EMBL" id="QPJ63806.1"/>
    </source>
</evidence>
<dbReference type="Gene3D" id="3.40.190.170">
    <property type="entry name" value="Bacterial extracellular solute-binding protein, family 7"/>
    <property type="match status" value="1"/>
</dbReference>
<dbReference type="EMBL" id="CP048685">
    <property type="protein sequence ID" value="QPJ63806.1"/>
    <property type="molecule type" value="Genomic_DNA"/>
</dbReference>
<dbReference type="AlphaFoldDB" id="A0A7T0BZI5"/>
<reference evidence="3 4" key="1">
    <citation type="submission" date="2020-02" db="EMBL/GenBank/DDBJ databases">
        <title>Genomic and physiological characterization of two novel Nitrospinaceae genera.</title>
        <authorList>
            <person name="Mueller A.J."/>
            <person name="Jung M.-Y."/>
            <person name="Strachan C.R."/>
            <person name="Herbold C.W."/>
            <person name="Kirkegaard R.H."/>
            <person name="Daims H."/>
        </authorList>
    </citation>
    <scope>NUCLEOTIDE SEQUENCE [LARGE SCALE GENOMIC DNA]</scope>
    <source>
        <strain evidence="3">EB</strain>
    </source>
</reference>
<dbReference type="PANTHER" id="PTHR33376">
    <property type="match status" value="1"/>
</dbReference>
<dbReference type="GO" id="GO:0055085">
    <property type="term" value="P:transmembrane transport"/>
    <property type="evidence" value="ECO:0007669"/>
    <property type="project" value="InterPro"/>
</dbReference>
<evidence type="ECO:0000256" key="2">
    <source>
        <dbReference type="SAM" id="SignalP"/>
    </source>
</evidence>
<dbReference type="Proteomes" id="UP000594688">
    <property type="component" value="Chromosome"/>
</dbReference>
<evidence type="ECO:0000313" key="4">
    <source>
        <dbReference type="Proteomes" id="UP000594688"/>
    </source>
</evidence>
<proteinExistence type="predicted"/>
<organism evidence="3 4">
    <name type="scientific">Candidatus Nitronauta litoralis</name>
    <dbReference type="NCBI Taxonomy" id="2705533"/>
    <lineage>
        <taxon>Bacteria</taxon>
        <taxon>Pseudomonadati</taxon>
        <taxon>Nitrospinota/Tectimicrobiota group</taxon>
        <taxon>Nitrospinota</taxon>
        <taxon>Nitrospinia</taxon>
        <taxon>Nitrospinales</taxon>
        <taxon>Nitrospinaceae</taxon>
        <taxon>Candidatus Nitronauta</taxon>
    </lineage>
</organism>
<protein>
    <submittedName>
        <fullName evidence="3">ABC transporter substrate-binding protein</fullName>
    </submittedName>
</protein>
<dbReference type="InterPro" id="IPR038404">
    <property type="entry name" value="TRAP_DctP_sf"/>
</dbReference>
<dbReference type="KEGG" id="nli:G3M70_12740"/>